<feature type="transmembrane region" description="Helical" evidence="1">
    <location>
        <begin position="20"/>
        <end position="41"/>
    </location>
</feature>
<feature type="transmembrane region" description="Helical" evidence="1">
    <location>
        <begin position="372"/>
        <end position="391"/>
    </location>
</feature>
<keyword evidence="1" id="KW-0472">Membrane</keyword>
<gene>
    <name evidence="2" type="ORF">GZ085_10545</name>
</gene>
<accession>A0A7C9TB25</accession>
<keyword evidence="1" id="KW-0812">Transmembrane</keyword>
<dbReference type="AlphaFoldDB" id="A0A7C9TB25"/>
<feature type="transmembrane region" description="Helical" evidence="1">
    <location>
        <begin position="212"/>
        <end position="235"/>
    </location>
</feature>
<protein>
    <recommendedName>
        <fullName evidence="4">Glycosyltransferase RgtA/B/C/D-like domain-containing protein</fullName>
    </recommendedName>
</protein>
<feature type="transmembrane region" description="Helical" evidence="1">
    <location>
        <begin position="182"/>
        <end position="200"/>
    </location>
</feature>
<proteinExistence type="predicted"/>
<organism evidence="2 3">
    <name type="scientific">Sulfuriferula multivorans</name>
    <dbReference type="NCBI Taxonomy" id="1559896"/>
    <lineage>
        <taxon>Bacteria</taxon>
        <taxon>Pseudomonadati</taxon>
        <taxon>Pseudomonadota</taxon>
        <taxon>Betaproteobacteria</taxon>
        <taxon>Nitrosomonadales</taxon>
        <taxon>Sulfuricellaceae</taxon>
        <taxon>Sulfuriferula</taxon>
    </lineage>
</organism>
<evidence type="ECO:0000313" key="3">
    <source>
        <dbReference type="Proteomes" id="UP000483432"/>
    </source>
</evidence>
<keyword evidence="1" id="KW-1133">Transmembrane helix</keyword>
<sequence>MFDLIIKAFKPEVRPFRVALALLFLASFLLTMWMAFFVPLYGDEPAWKLIGARLFIDTGKLLYFFPQCDAGQWIDIPLTWYPARLIDTWIYQDASNPWLLRNISWLLFCVLLTSWTAILHITSRMSLLNSGLFVTSFLSFGVLPFLMVFNRPEQSLLVWLTAGFCVMLWFEKHRVSGLAGKFLLTIFFGLLACLLAASHPKGLFFFPVVLLAWWRTVQSLPLGLGLLGIMALAALDTTHVWQARTACAESPWLGKIFQSLSLQPQQLWQNPSEFLSAGKANLTTFWAYVGSIQFQPEYQSMWLPATPQVSSSVLSGVLVNALTWLPLLVAATVTGLNLGRQYWRREAGWWTMALMLALSLGTLIFLQSNKNFYESSIVFPIVLLVCVFSFTRQDGAGHRILTHVLLPIMLVTATLSAYTRYDLFWGPAQTWQAERMHGPGDIAELGSFAKDQCNISAESENLILDLSTYHAFWQHRRPMFMPYVTGWWATGTNYVETLAKRNPGGLVTSCQGIPTEMTGIIKRSRGYCCASAVDLRQFSHP</sequence>
<feature type="transmembrane region" description="Helical" evidence="1">
    <location>
        <begin position="154"/>
        <end position="170"/>
    </location>
</feature>
<comment type="caution">
    <text evidence="2">The sequence shown here is derived from an EMBL/GenBank/DDBJ whole genome shotgun (WGS) entry which is preliminary data.</text>
</comment>
<feature type="transmembrane region" description="Helical" evidence="1">
    <location>
        <begin position="347"/>
        <end position="366"/>
    </location>
</feature>
<dbReference type="Proteomes" id="UP000483432">
    <property type="component" value="Unassembled WGS sequence"/>
</dbReference>
<feature type="transmembrane region" description="Helical" evidence="1">
    <location>
        <begin position="103"/>
        <end position="121"/>
    </location>
</feature>
<evidence type="ECO:0000313" key="2">
    <source>
        <dbReference type="EMBL" id="NDP48805.1"/>
    </source>
</evidence>
<feature type="transmembrane region" description="Helical" evidence="1">
    <location>
        <begin position="128"/>
        <end position="148"/>
    </location>
</feature>
<name>A0A7C9TB25_9PROT</name>
<evidence type="ECO:0000256" key="1">
    <source>
        <dbReference type="SAM" id="Phobius"/>
    </source>
</evidence>
<reference evidence="2 3" key="1">
    <citation type="submission" date="2019-09" db="EMBL/GenBank/DDBJ databases">
        <title>H2 Metabolism Revealed by Metagenomic Analysis in Subglacial Sediment of East Antarctica.</title>
        <authorList>
            <person name="Yang Z."/>
            <person name="Zhang Y."/>
            <person name="Lv Y."/>
            <person name="Yan W."/>
            <person name="Xiao X."/>
            <person name="Sun B."/>
            <person name="Ma H."/>
        </authorList>
    </citation>
    <scope>NUCLEOTIDE SEQUENCE [LARGE SCALE GENOMIC DNA]</scope>
    <source>
        <strain evidence="2">Bin2_2</strain>
    </source>
</reference>
<feature type="transmembrane region" description="Helical" evidence="1">
    <location>
        <begin position="400"/>
        <end position="418"/>
    </location>
</feature>
<dbReference type="EMBL" id="JAAFGW010000163">
    <property type="protein sequence ID" value="NDP48805.1"/>
    <property type="molecule type" value="Genomic_DNA"/>
</dbReference>
<evidence type="ECO:0008006" key="4">
    <source>
        <dbReference type="Google" id="ProtNLM"/>
    </source>
</evidence>